<accession>A0A1T4XPK0</accession>
<name>A0A1T4XPK0_9CLOT</name>
<dbReference type="STRING" id="1147123.SAMN05443428_11160"/>
<dbReference type="EMBL" id="FUYH01000011">
    <property type="protein sequence ID" value="SKA91447.1"/>
    <property type="molecule type" value="Genomic_DNA"/>
</dbReference>
<evidence type="ECO:0000313" key="1">
    <source>
        <dbReference type="EMBL" id="SKA91447.1"/>
    </source>
</evidence>
<reference evidence="2" key="1">
    <citation type="submission" date="2017-02" db="EMBL/GenBank/DDBJ databases">
        <authorList>
            <person name="Varghese N."/>
            <person name="Submissions S."/>
        </authorList>
    </citation>
    <scope>NUCLEOTIDE SEQUENCE [LARGE SCALE GENOMIC DNA]</scope>
    <source>
        <strain evidence="2">USBA 833</strain>
    </source>
</reference>
<gene>
    <name evidence="1" type="ORF">SAMN05443428_11160</name>
</gene>
<evidence type="ECO:0000313" key="2">
    <source>
        <dbReference type="Proteomes" id="UP000190105"/>
    </source>
</evidence>
<organism evidence="1 2">
    <name type="scientific">Caloramator quimbayensis</name>
    <dbReference type="NCBI Taxonomy" id="1147123"/>
    <lineage>
        <taxon>Bacteria</taxon>
        <taxon>Bacillati</taxon>
        <taxon>Bacillota</taxon>
        <taxon>Clostridia</taxon>
        <taxon>Eubacteriales</taxon>
        <taxon>Clostridiaceae</taxon>
        <taxon>Caloramator</taxon>
    </lineage>
</organism>
<keyword evidence="2" id="KW-1185">Reference proteome</keyword>
<protein>
    <submittedName>
        <fullName evidence="1">Uncharacterized protein</fullName>
    </submittedName>
</protein>
<dbReference type="AlphaFoldDB" id="A0A1T4XPK0"/>
<sequence>MQFIELGETTVKQLHQATVTTTYEDYQHLQDCVKWLEELTTELNKVSDYDEKNKKFIITASAEDIKNLVSKWFNK</sequence>
<proteinExistence type="predicted"/>
<dbReference type="Proteomes" id="UP000190105">
    <property type="component" value="Unassembled WGS sequence"/>
</dbReference>